<reference evidence="2" key="1">
    <citation type="journal article" date="2019" name="Int. J. Syst. Evol. Microbiol.">
        <title>The Global Catalogue of Microorganisms (GCM) 10K type strain sequencing project: providing services to taxonomists for standard genome sequencing and annotation.</title>
        <authorList>
            <consortium name="The Broad Institute Genomics Platform"/>
            <consortium name="The Broad Institute Genome Sequencing Center for Infectious Disease"/>
            <person name="Wu L."/>
            <person name="Ma J."/>
        </authorList>
    </citation>
    <scope>NUCLEOTIDE SEQUENCE [LARGE SCALE GENOMIC DNA]</scope>
    <source>
        <strain evidence="2">JCM 32148</strain>
    </source>
</reference>
<dbReference type="PANTHER" id="PTHR35010:SF2">
    <property type="entry name" value="BLL4672 PROTEIN"/>
    <property type="match status" value="1"/>
</dbReference>
<sequence length="117" mass="12903">MAGLSVDYYARLEQGRQRTASPDAPRAVARAMHLSDDERRHLFTLAAVPDDEPPADRDDSSEFRARRVVAAFRATPCLVSGPPSDVIHANPAASRRLRRLRRYAASAPQRPAVDAAR</sequence>
<dbReference type="EMBL" id="JBHTHM010000012">
    <property type="protein sequence ID" value="MFD0782521.1"/>
    <property type="molecule type" value="Genomic_DNA"/>
</dbReference>
<dbReference type="PANTHER" id="PTHR35010">
    <property type="entry name" value="BLL4672 PROTEIN-RELATED"/>
    <property type="match status" value="1"/>
</dbReference>
<dbReference type="Proteomes" id="UP001597053">
    <property type="component" value="Unassembled WGS sequence"/>
</dbReference>
<evidence type="ECO:0000313" key="1">
    <source>
        <dbReference type="EMBL" id="MFD0782521.1"/>
    </source>
</evidence>
<protein>
    <submittedName>
        <fullName evidence="1">Helix-turn-helix domain-containing protein</fullName>
    </submittedName>
</protein>
<comment type="caution">
    <text evidence="1">The sequence shown here is derived from an EMBL/GenBank/DDBJ whole genome shotgun (WGS) entry which is preliminary data.</text>
</comment>
<keyword evidence="2" id="KW-1185">Reference proteome</keyword>
<dbReference type="InterPro" id="IPR010982">
    <property type="entry name" value="Lambda_DNA-bd_dom_sf"/>
</dbReference>
<dbReference type="Pfam" id="PF13560">
    <property type="entry name" value="HTH_31"/>
    <property type="match status" value="1"/>
</dbReference>
<name>A0ABW2ZW43_9ACTN</name>
<organism evidence="1 2">
    <name type="scientific">Micromonospora azadirachtae</name>
    <dbReference type="NCBI Taxonomy" id="1970735"/>
    <lineage>
        <taxon>Bacteria</taxon>
        <taxon>Bacillati</taxon>
        <taxon>Actinomycetota</taxon>
        <taxon>Actinomycetes</taxon>
        <taxon>Micromonosporales</taxon>
        <taxon>Micromonosporaceae</taxon>
        <taxon>Micromonospora</taxon>
    </lineage>
</organism>
<gene>
    <name evidence="1" type="ORF">ACFQZ8_01080</name>
</gene>
<dbReference type="Gene3D" id="1.10.260.40">
    <property type="entry name" value="lambda repressor-like DNA-binding domains"/>
    <property type="match status" value="1"/>
</dbReference>
<proteinExistence type="predicted"/>
<accession>A0ABW2ZW43</accession>
<evidence type="ECO:0000313" key="2">
    <source>
        <dbReference type="Proteomes" id="UP001597053"/>
    </source>
</evidence>